<dbReference type="PANTHER" id="PTHR43744:SF9">
    <property type="entry name" value="POLYGALACTURONAN_RHAMNOGALACTURONAN TRANSPORT SYSTEM PERMEASE PROTEIN YTCP"/>
    <property type="match status" value="1"/>
</dbReference>
<evidence type="ECO:0000256" key="7">
    <source>
        <dbReference type="RuleBase" id="RU363032"/>
    </source>
</evidence>
<evidence type="ECO:0000256" key="2">
    <source>
        <dbReference type="ARBA" id="ARBA00022448"/>
    </source>
</evidence>
<evidence type="ECO:0000259" key="8">
    <source>
        <dbReference type="PROSITE" id="PS50928"/>
    </source>
</evidence>
<feature type="transmembrane region" description="Helical" evidence="7">
    <location>
        <begin position="184"/>
        <end position="206"/>
    </location>
</feature>
<comment type="caution">
    <text evidence="9">The sequence shown here is derived from an EMBL/GenBank/DDBJ whole genome shotgun (WGS) entry which is preliminary data.</text>
</comment>
<dbReference type="Pfam" id="PF00528">
    <property type="entry name" value="BPD_transp_1"/>
    <property type="match status" value="1"/>
</dbReference>
<feature type="transmembrane region" description="Helical" evidence="7">
    <location>
        <begin position="263"/>
        <end position="283"/>
    </location>
</feature>
<gene>
    <name evidence="9" type="ORF">ACFSBH_07415</name>
</gene>
<sequence>MGIKQGKSDKIFDICNKLLVWFFIVVISYPLIYIISASISDPQYVNSGEMWLFPKGITFEGYERVFQNSEIWLGYRNTIFYTLLGTFINLAVTLPMAYALSRSDLIGRNVIMAMLVFTMFFEGGLIPTYLLVRDLGMINTVWAMVLPSAAAMWNIIVTMSFFKVSIPRGLEEAAEIDGASQIRIFFQIVIPLSAPIIAVMALFYGVGHWNQYFGALIYLQDRELYPLQLFLREILIQQQLTTELMQSSGTAEALSQHARIADIIKYAVMIVSAAPLLIVYPFLQRFFIKGVMIGSIKE</sequence>
<dbReference type="Gene3D" id="1.10.3720.10">
    <property type="entry name" value="MetI-like"/>
    <property type="match status" value="1"/>
</dbReference>
<proteinExistence type="inferred from homology"/>
<dbReference type="EMBL" id="JBHUDE010000036">
    <property type="protein sequence ID" value="MFD1607477.1"/>
    <property type="molecule type" value="Genomic_DNA"/>
</dbReference>
<evidence type="ECO:0000256" key="6">
    <source>
        <dbReference type="ARBA" id="ARBA00023136"/>
    </source>
</evidence>
<keyword evidence="2 7" id="KW-0813">Transport</keyword>
<dbReference type="SUPFAM" id="SSF161098">
    <property type="entry name" value="MetI-like"/>
    <property type="match status" value="1"/>
</dbReference>
<feature type="transmembrane region" description="Helical" evidence="7">
    <location>
        <begin position="110"/>
        <end position="130"/>
    </location>
</feature>
<reference evidence="10" key="1">
    <citation type="journal article" date="2019" name="Int. J. Syst. Evol. Microbiol.">
        <title>The Global Catalogue of Microorganisms (GCM) 10K type strain sequencing project: providing services to taxonomists for standard genome sequencing and annotation.</title>
        <authorList>
            <consortium name="The Broad Institute Genomics Platform"/>
            <consortium name="The Broad Institute Genome Sequencing Center for Infectious Disease"/>
            <person name="Wu L."/>
            <person name="Ma J."/>
        </authorList>
    </citation>
    <scope>NUCLEOTIDE SEQUENCE [LARGE SCALE GENOMIC DNA]</scope>
    <source>
        <strain evidence="10">CGMCC 1.12376</strain>
    </source>
</reference>
<evidence type="ECO:0000313" key="9">
    <source>
        <dbReference type="EMBL" id="MFD1607477.1"/>
    </source>
</evidence>
<keyword evidence="5 7" id="KW-1133">Transmembrane helix</keyword>
<dbReference type="PANTHER" id="PTHR43744">
    <property type="entry name" value="ABC TRANSPORTER PERMEASE PROTEIN MG189-RELATED-RELATED"/>
    <property type="match status" value="1"/>
</dbReference>
<comment type="similarity">
    <text evidence="7">Belongs to the binding-protein-dependent transport system permease family.</text>
</comment>
<feature type="transmembrane region" description="Helical" evidence="7">
    <location>
        <begin position="79"/>
        <end position="98"/>
    </location>
</feature>
<keyword evidence="4 7" id="KW-0812">Transmembrane</keyword>
<dbReference type="PROSITE" id="PS50928">
    <property type="entry name" value="ABC_TM1"/>
    <property type="match status" value="1"/>
</dbReference>
<dbReference type="InterPro" id="IPR000515">
    <property type="entry name" value="MetI-like"/>
</dbReference>
<evidence type="ECO:0000256" key="4">
    <source>
        <dbReference type="ARBA" id="ARBA00022692"/>
    </source>
</evidence>
<dbReference type="Proteomes" id="UP001597221">
    <property type="component" value="Unassembled WGS sequence"/>
</dbReference>
<name>A0ABW4HQR8_9BACI</name>
<evidence type="ECO:0000313" key="10">
    <source>
        <dbReference type="Proteomes" id="UP001597221"/>
    </source>
</evidence>
<dbReference type="CDD" id="cd06261">
    <property type="entry name" value="TM_PBP2"/>
    <property type="match status" value="1"/>
</dbReference>
<evidence type="ECO:0000256" key="3">
    <source>
        <dbReference type="ARBA" id="ARBA00022475"/>
    </source>
</evidence>
<protein>
    <submittedName>
        <fullName evidence="9">Carbohydrate ABC transporter permease</fullName>
    </submittedName>
</protein>
<keyword evidence="6 7" id="KW-0472">Membrane</keyword>
<feature type="transmembrane region" description="Helical" evidence="7">
    <location>
        <begin position="142"/>
        <end position="164"/>
    </location>
</feature>
<comment type="subcellular location">
    <subcellularLocation>
        <location evidence="1 7">Cell membrane</location>
        <topology evidence="1 7">Multi-pass membrane protein</topology>
    </subcellularLocation>
</comment>
<dbReference type="InterPro" id="IPR035906">
    <property type="entry name" value="MetI-like_sf"/>
</dbReference>
<keyword evidence="3" id="KW-1003">Cell membrane</keyword>
<feature type="domain" description="ABC transmembrane type-1" evidence="8">
    <location>
        <begin position="75"/>
        <end position="272"/>
    </location>
</feature>
<evidence type="ECO:0000256" key="1">
    <source>
        <dbReference type="ARBA" id="ARBA00004651"/>
    </source>
</evidence>
<keyword evidence="10" id="KW-1185">Reference proteome</keyword>
<organism evidence="9 10">
    <name type="scientific">Oceanobacillus luteolus</name>
    <dbReference type="NCBI Taxonomy" id="1274358"/>
    <lineage>
        <taxon>Bacteria</taxon>
        <taxon>Bacillati</taxon>
        <taxon>Bacillota</taxon>
        <taxon>Bacilli</taxon>
        <taxon>Bacillales</taxon>
        <taxon>Bacillaceae</taxon>
        <taxon>Oceanobacillus</taxon>
    </lineage>
</organism>
<feature type="transmembrane region" description="Helical" evidence="7">
    <location>
        <begin position="20"/>
        <end position="40"/>
    </location>
</feature>
<evidence type="ECO:0000256" key="5">
    <source>
        <dbReference type="ARBA" id="ARBA00022989"/>
    </source>
</evidence>
<dbReference type="RefSeq" id="WP_379596873.1">
    <property type="nucleotide sequence ID" value="NZ_JBHUDE010000036.1"/>
</dbReference>
<accession>A0ABW4HQR8</accession>